<dbReference type="Proteomes" id="UP000822476">
    <property type="component" value="Unassembled WGS sequence"/>
</dbReference>
<sequence>MYFGTYFVLSDFQPFFVHLNADILQYIRPGEVRKPLELVVAHSLKDNAERAKLRDLVNLSEEKLRTSACPVGLFPYCSRATLADLIQKSLQNEIDSLFGPPTAGDFSRSCFTFEDTVSHTTQFDPAWAFYPLFPVSTTVDTKLRTSVSDTAKRSTLFAWSPPLTVDGSADVLILMEFETGSLNSEISLKRTAAVRLDSFPNTPSSKNGSYRLQDFEFFTSELLILLLCRSTNERETVSDSYLPAGDMNTASWIIMLPIQNILVSSEAIDLANPSTPLWTSAGTSPCLL</sequence>
<evidence type="ECO:0000313" key="1">
    <source>
        <dbReference type="EMBL" id="KAF7232081.1"/>
    </source>
</evidence>
<name>A0A8S9Y8G7_9TREM</name>
<organism evidence="1 2">
    <name type="scientific">Paragonimus skrjabini miyazakii</name>
    <dbReference type="NCBI Taxonomy" id="59628"/>
    <lineage>
        <taxon>Eukaryota</taxon>
        <taxon>Metazoa</taxon>
        <taxon>Spiralia</taxon>
        <taxon>Lophotrochozoa</taxon>
        <taxon>Platyhelminthes</taxon>
        <taxon>Trematoda</taxon>
        <taxon>Digenea</taxon>
        <taxon>Plagiorchiida</taxon>
        <taxon>Troglotremata</taxon>
        <taxon>Troglotrematidae</taxon>
        <taxon>Paragonimus</taxon>
    </lineage>
</organism>
<dbReference type="EMBL" id="JTDE01022089">
    <property type="protein sequence ID" value="KAF7232081.1"/>
    <property type="molecule type" value="Genomic_DNA"/>
</dbReference>
<evidence type="ECO:0000313" key="2">
    <source>
        <dbReference type="Proteomes" id="UP000822476"/>
    </source>
</evidence>
<gene>
    <name evidence="1" type="ORF">EG68_12183</name>
</gene>
<reference evidence="1" key="1">
    <citation type="submission" date="2019-07" db="EMBL/GenBank/DDBJ databases">
        <title>Annotation for the trematode Paragonimus miyazaki's.</title>
        <authorList>
            <person name="Choi Y.-J."/>
        </authorList>
    </citation>
    <scope>NUCLEOTIDE SEQUENCE</scope>
    <source>
        <strain evidence="1">Japan</strain>
    </source>
</reference>
<accession>A0A8S9Y8G7</accession>
<protein>
    <submittedName>
        <fullName evidence="1">Uncharacterized protein</fullName>
    </submittedName>
</protein>
<dbReference type="OrthoDB" id="2110451at2759"/>
<proteinExistence type="predicted"/>
<comment type="caution">
    <text evidence="1">The sequence shown here is derived from an EMBL/GenBank/DDBJ whole genome shotgun (WGS) entry which is preliminary data.</text>
</comment>
<keyword evidence="2" id="KW-1185">Reference proteome</keyword>
<dbReference type="AlphaFoldDB" id="A0A8S9Y8G7"/>